<reference evidence="1" key="2">
    <citation type="journal article" date="2023" name="IMA Fungus">
        <title>Comparative genomic study of the Penicillium genus elucidates a diverse pangenome and 15 lateral gene transfer events.</title>
        <authorList>
            <person name="Petersen C."/>
            <person name="Sorensen T."/>
            <person name="Nielsen M.R."/>
            <person name="Sondergaard T.E."/>
            <person name="Sorensen J.L."/>
            <person name="Fitzpatrick D.A."/>
            <person name="Frisvad J.C."/>
            <person name="Nielsen K.L."/>
        </authorList>
    </citation>
    <scope>NUCLEOTIDE SEQUENCE</scope>
    <source>
        <strain evidence="1">IBT 29677</strain>
    </source>
</reference>
<dbReference type="OrthoDB" id="73875at2759"/>
<dbReference type="GeneID" id="81373489"/>
<sequence length="173" mass="20025">METLGSSRNDQQFRLLQKRLNGMKATIWRGADPVAKTKLASAIKNINPSQALTGIKRLLQAISVFSYLNDSEVWKRLKATNKLLRQELKLTQDEYNKSTGKSAKLLDCWDEWFENHLNDMVSDSTDWLTEALKKMEDAWKNKNSKQRAKVLRIIKDLRGQISKKVKLNVKDVY</sequence>
<reference evidence="1" key="1">
    <citation type="submission" date="2022-12" db="EMBL/GenBank/DDBJ databases">
        <authorList>
            <person name="Petersen C."/>
        </authorList>
    </citation>
    <scope>NUCLEOTIDE SEQUENCE</scope>
    <source>
        <strain evidence="1">IBT 29677</strain>
    </source>
</reference>
<gene>
    <name evidence="1" type="ORF">N7509_009872</name>
</gene>
<protein>
    <submittedName>
        <fullName evidence="1">Chitinase II</fullName>
    </submittedName>
</protein>
<keyword evidence="2" id="KW-1185">Reference proteome</keyword>
<dbReference type="RefSeq" id="XP_056485129.1">
    <property type="nucleotide sequence ID" value="XM_056634509.1"/>
</dbReference>
<name>A0A9W9VQ85_9EURO</name>
<proteinExistence type="predicted"/>
<comment type="caution">
    <text evidence="1">The sequence shown here is derived from an EMBL/GenBank/DDBJ whole genome shotgun (WGS) entry which is preliminary data.</text>
</comment>
<organism evidence="1 2">
    <name type="scientific">Penicillium cosmopolitanum</name>
    <dbReference type="NCBI Taxonomy" id="1131564"/>
    <lineage>
        <taxon>Eukaryota</taxon>
        <taxon>Fungi</taxon>
        <taxon>Dikarya</taxon>
        <taxon>Ascomycota</taxon>
        <taxon>Pezizomycotina</taxon>
        <taxon>Eurotiomycetes</taxon>
        <taxon>Eurotiomycetidae</taxon>
        <taxon>Eurotiales</taxon>
        <taxon>Aspergillaceae</taxon>
        <taxon>Penicillium</taxon>
    </lineage>
</organism>
<evidence type="ECO:0000313" key="1">
    <source>
        <dbReference type="EMBL" id="KAJ5387331.1"/>
    </source>
</evidence>
<dbReference type="Proteomes" id="UP001147747">
    <property type="component" value="Unassembled WGS sequence"/>
</dbReference>
<accession>A0A9W9VQ85</accession>
<dbReference type="AlphaFoldDB" id="A0A9W9VQ85"/>
<dbReference type="EMBL" id="JAPZBU010000009">
    <property type="protein sequence ID" value="KAJ5387331.1"/>
    <property type="molecule type" value="Genomic_DNA"/>
</dbReference>
<evidence type="ECO:0000313" key="2">
    <source>
        <dbReference type="Proteomes" id="UP001147747"/>
    </source>
</evidence>